<sequence length="56" mass="6355">MISPASMCRNCKGTNLTYDLDKAIYTCDCCKTMYIRVLGKIVEPGVRVHWLGDEIK</sequence>
<organism evidence="1">
    <name type="scientific">marine sediment metagenome</name>
    <dbReference type="NCBI Taxonomy" id="412755"/>
    <lineage>
        <taxon>unclassified sequences</taxon>
        <taxon>metagenomes</taxon>
        <taxon>ecological metagenomes</taxon>
    </lineage>
</organism>
<proteinExistence type="predicted"/>
<dbReference type="AlphaFoldDB" id="A0A0F9KQ29"/>
<accession>A0A0F9KQ29</accession>
<gene>
    <name evidence="1" type="ORF">LCGC14_1375640</name>
</gene>
<name>A0A0F9KQ29_9ZZZZ</name>
<reference evidence="1" key="1">
    <citation type="journal article" date="2015" name="Nature">
        <title>Complex archaea that bridge the gap between prokaryotes and eukaryotes.</title>
        <authorList>
            <person name="Spang A."/>
            <person name="Saw J.H."/>
            <person name="Jorgensen S.L."/>
            <person name="Zaremba-Niedzwiedzka K."/>
            <person name="Martijn J."/>
            <person name="Lind A.E."/>
            <person name="van Eijk R."/>
            <person name="Schleper C."/>
            <person name="Guy L."/>
            <person name="Ettema T.J."/>
        </authorList>
    </citation>
    <scope>NUCLEOTIDE SEQUENCE</scope>
</reference>
<dbReference type="EMBL" id="LAZR01008731">
    <property type="protein sequence ID" value="KKM76891.1"/>
    <property type="molecule type" value="Genomic_DNA"/>
</dbReference>
<protein>
    <submittedName>
        <fullName evidence="1">Uncharacterized protein</fullName>
    </submittedName>
</protein>
<comment type="caution">
    <text evidence="1">The sequence shown here is derived from an EMBL/GenBank/DDBJ whole genome shotgun (WGS) entry which is preliminary data.</text>
</comment>
<evidence type="ECO:0000313" key="1">
    <source>
        <dbReference type="EMBL" id="KKM76891.1"/>
    </source>
</evidence>